<sequence>MELFVDMKKMWINLDEDVEEEDG</sequence>
<accession>M3HP31</accession>
<evidence type="ECO:0000313" key="2">
    <source>
        <dbReference type="Proteomes" id="UP000011777"/>
    </source>
</evidence>
<dbReference type="HOGENOM" id="CLU_3423260_0_0_1"/>
<keyword evidence="2" id="KW-1185">Reference proteome</keyword>
<reference evidence="1 2" key="1">
    <citation type="submission" date="2013-02" db="EMBL/GenBank/DDBJ databases">
        <title>Genome sequence of Candida maltosa Xu316, a potential industrial strain for xylitol and ethanol production.</title>
        <authorList>
            <person name="Yu J."/>
            <person name="Wang Q."/>
            <person name="Geng X."/>
            <person name="Bao W."/>
            <person name="He P."/>
            <person name="Cai J."/>
        </authorList>
    </citation>
    <scope>NUCLEOTIDE SEQUENCE [LARGE SCALE GENOMIC DNA]</scope>
    <source>
        <strain evidence="2">Xu316</strain>
    </source>
</reference>
<dbReference type="Proteomes" id="UP000011777">
    <property type="component" value="Unassembled WGS sequence"/>
</dbReference>
<protein>
    <submittedName>
        <fullName evidence="1">Uncharacterized protein</fullName>
    </submittedName>
</protein>
<gene>
    <name evidence="1" type="ORF">G210_0064</name>
</gene>
<organism evidence="1 2">
    <name type="scientific">Candida maltosa (strain Xu316)</name>
    <name type="common">Yeast</name>
    <dbReference type="NCBI Taxonomy" id="1245528"/>
    <lineage>
        <taxon>Eukaryota</taxon>
        <taxon>Fungi</taxon>
        <taxon>Dikarya</taxon>
        <taxon>Ascomycota</taxon>
        <taxon>Saccharomycotina</taxon>
        <taxon>Pichiomycetes</taxon>
        <taxon>Debaryomycetaceae</taxon>
        <taxon>Candida/Lodderomyces clade</taxon>
        <taxon>Candida</taxon>
    </lineage>
</organism>
<dbReference type="AlphaFoldDB" id="M3HP31"/>
<evidence type="ECO:0000313" key="1">
    <source>
        <dbReference type="EMBL" id="EMG49237.1"/>
    </source>
</evidence>
<dbReference type="EMBL" id="AOGT01000776">
    <property type="protein sequence ID" value="EMG49237.1"/>
    <property type="molecule type" value="Genomic_DNA"/>
</dbReference>
<comment type="caution">
    <text evidence="1">The sequence shown here is derived from an EMBL/GenBank/DDBJ whole genome shotgun (WGS) entry which is preliminary data.</text>
</comment>
<name>M3HP31_CANMX</name>
<proteinExistence type="predicted"/>